<comment type="subunit">
    <text evidence="2">Homotrimer.</text>
</comment>
<dbReference type="RefSeq" id="WP_340355313.1">
    <property type="nucleotide sequence ID" value="NZ_JBBKZU010000001.1"/>
</dbReference>
<evidence type="ECO:0000313" key="14">
    <source>
        <dbReference type="EMBL" id="MEJ8810006.1"/>
    </source>
</evidence>
<sequence>MKKTFVAAAACMAAGVACAQSSVTLFGVLDAAVAYTTGSGPLATSKWQLTNSSNTFSRLGFRGTEDLGGGYAASFWLEAGLQNDTGSGFTTNTNNQSSGNTTLGGLTFNRRSTVSLSGPFGEVRAGRDYTPTFWNTALFDPFGTGGGIGANQIYFSGFGGLTSPTGTRASNSVGYFLPPTLGGFYGQLMYAMGENESRSDIVGLLPTWSHNDGNYVGARVGYLNGPFNIALATGRTTYTLIAANLPVSNNLRVSNIGASYIFESLWSLKLMGEYYDESQGTLDGKGALVGFNLPIGASEIKLSYARYEREPAGNVPKPTSSKVALGYVYNLSKRSAVYATVARISNSNGASQALSGSTTSPNHASTGTEFGMRHAF</sequence>
<evidence type="ECO:0000256" key="2">
    <source>
        <dbReference type="ARBA" id="ARBA00011233"/>
    </source>
</evidence>
<evidence type="ECO:0000313" key="15">
    <source>
        <dbReference type="Proteomes" id="UP001365846"/>
    </source>
</evidence>
<comment type="caution">
    <text evidence="14">The sequence shown here is derived from an EMBL/GenBank/DDBJ whole genome shotgun (WGS) entry which is preliminary data.</text>
</comment>
<evidence type="ECO:0000256" key="3">
    <source>
        <dbReference type="ARBA" id="ARBA00022448"/>
    </source>
</evidence>
<comment type="subcellular location">
    <subcellularLocation>
        <location evidence="1">Cell outer membrane</location>
        <topology evidence="1">Multi-pass membrane protein</topology>
    </subcellularLocation>
</comment>
<keyword evidence="9" id="KW-0472">Membrane</keyword>
<feature type="region of interest" description="Disordered" evidence="11">
    <location>
        <begin position="349"/>
        <end position="376"/>
    </location>
</feature>
<dbReference type="InterPro" id="IPR023614">
    <property type="entry name" value="Porin_dom_sf"/>
</dbReference>
<evidence type="ECO:0000256" key="10">
    <source>
        <dbReference type="ARBA" id="ARBA00023237"/>
    </source>
</evidence>
<feature type="compositionally biased region" description="Polar residues" evidence="11">
    <location>
        <begin position="349"/>
        <end position="368"/>
    </location>
</feature>
<evidence type="ECO:0000256" key="5">
    <source>
        <dbReference type="ARBA" id="ARBA00022692"/>
    </source>
</evidence>
<name>A0ABU8V8P1_9BURK</name>
<keyword evidence="6 12" id="KW-0732">Signal</keyword>
<evidence type="ECO:0000256" key="8">
    <source>
        <dbReference type="ARBA" id="ARBA00023114"/>
    </source>
</evidence>
<protein>
    <submittedName>
        <fullName evidence="14">Porin</fullName>
    </submittedName>
</protein>
<feature type="signal peptide" evidence="12">
    <location>
        <begin position="1"/>
        <end position="19"/>
    </location>
</feature>
<evidence type="ECO:0000256" key="6">
    <source>
        <dbReference type="ARBA" id="ARBA00022729"/>
    </source>
</evidence>
<accession>A0ABU8V8P1</accession>
<dbReference type="PROSITE" id="PS51257">
    <property type="entry name" value="PROKAR_LIPOPROTEIN"/>
    <property type="match status" value="1"/>
</dbReference>
<proteinExistence type="predicted"/>
<keyword evidence="15" id="KW-1185">Reference proteome</keyword>
<dbReference type="Gene3D" id="2.40.160.10">
    <property type="entry name" value="Porin"/>
    <property type="match status" value="1"/>
</dbReference>
<dbReference type="CDD" id="cd00342">
    <property type="entry name" value="gram_neg_porins"/>
    <property type="match status" value="1"/>
</dbReference>
<evidence type="ECO:0000256" key="9">
    <source>
        <dbReference type="ARBA" id="ARBA00023136"/>
    </source>
</evidence>
<dbReference type="InterPro" id="IPR050298">
    <property type="entry name" value="Gram-neg_bact_OMP"/>
</dbReference>
<reference evidence="14 15" key="1">
    <citation type="submission" date="2024-03" db="EMBL/GenBank/DDBJ databases">
        <title>Novel species of the genus Variovorax.</title>
        <authorList>
            <person name="Liu Q."/>
            <person name="Xin Y.-H."/>
        </authorList>
    </citation>
    <scope>NUCLEOTIDE SEQUENCE [LARGE SCALE GENOMIC DNA]</scope>
    <source>
        <strain evidence="14 15">KACC 18899</strain>
    </source>
</reference>
<evidence type="ECO:0000259" key="13">
    <source>
        <dbReference type="Pfam" id="PF13609"/>
    </source>
</evidence>
<evidence type="ECO:0000256" key="1">
    <source>
        <dbReference type="ARBA" id="ARBA00004571"/>
    </source>
</evidence>
<evidence type="ECO:0000256" key="11">
    <source>
        <dbReference type="SAM" id="MobiDB-lite"/>
    </source>
</evidence>
<evidence type="ECO:0000256" key="7">
    <source>
        <dbReference type="ARBA" id="ARBA00023065"/>
    </source>
</evidence>
<evidence type="ECO:0000256" key="12">
    <source>
        <dbReference type="SAM" id="SignalP"/>
    </source>
</evidence>
<organism evidence="14 15">
    <name type="scientific">Variovorax ureilyticus</name>
    <dbReference type="NCBI Taxonomy" id="1836198"/>
    <lineage>
        <taxon>Bacteria</taxon>
        <taxon>Pseudomonadati</taxon>
        <taxon>Pseudomonadota</taxon>
        <taxon>Betaproteobacteria</taxon>
        <taxon>Burkholderiales</taxon>
        <taxon>Comamonadaceae</taxon>
        <taxon>Variovorax</taxon>
    </lineage>
</organism>
<keyword evidence="3" id="KW-0813">Transport</keyword>
<gene>
    <name evidence="14" type="ORF">WKW77_02950</name>
</gene>
<dbReference type="EMBL" id="JBBKZU010000001">
    <property type="protein sequence ID" value="MEJ8810006.1"/>
    <property type="molecule type" value="Genomic_DNA"/>
</dbReference>
<dbReference type="PANTHER" id="PTHR34501:SF9">
    <property type="entry name" value="MAJOR OUTER MEMBRANE PROTEIN P.IA"/>
    <property type="match status" value="1"/>
</dbReference>
<dbReference type="SUPFAM" id="SSF56935">
    <property type="entry name" value="Porins"/>
    <property type="match status" value="1"/>
</dbReference>
<feature type="chain" id="PRO_5046867296" evidence="12">
    <location>
        <begin position="20"/>
        <end position="376"/>
    </location>
</feature>
<evidence type="ECO:0000256" key="4">
    <source>
        <dbReference type="ARBA" id="ARBA00022452"/>
    </source>
</evidence>
<dbReference type="Pfam" id="PF13609">
    <property type="entry name" value="Porin_4"/>
    <property type="match status" value="1"/>
</dbReference>
<dbReference type="InterPro" id="IPR033900">
    <property type="entry name" value="Gram_neg_porin_domain"/>
</dbReference>
<keyword evidence="7" id="KW-0406">Ion transport</keyword>
<keyword evidence="4" id="KW-1134">Transmembrane beta strand</keyword>
<keyword evidence="10" id="KW-0998">Cell outer membrane</keyword>
<dbReference type="PANTHER" id="PTHR34501">
    <property type="entry name" value="PROTEIN YDDL-RELATED"/>
    <property type="match status" value="1"/>
</dbReference>
<feature type="domain" description="Porin" evidence="13">
    <location>
        <begin position="7"/>
        <end position="348"/>
    </location>
</feature>
<dbReference type="Proteomes" id="UP001365846">
    <property type="component" value="Unassembled WGS sequence"/>
</dbReference>
<keyword evidence="8" id="KW-0626">Porin</keyword>
<keyword evidence="5" id="KW-0812">Transmembrane</keyword>